<dbReference type="VEuPathDB" id="FungiDB:CJI96_0004267"/>
<reference evidence="4" key="1">
    <citation type="journal article" date="2015" name="BMC Genomics">
        <title>Draft genome of a commonly misdiagnosed multidrug resistant pathogen Candida auris.</title>
        <authorList>
            <person name="Chatterjee S."/>
            <person name="Alampalli S.V."/>
            <person name="Nageshan R.K."/>
            <person name="Chettiar S.T."/>
            <person name="Joshi S."/>
            <person name="Tatu U.S."/>
        </authorList>
    </citation>
    <scope>NUCLEOTIDE SEQUENCE [LARGE SCALE GENOMIC DNA]</scope>
    <source>
        <strain evidence="4">6684</strain>
    </source>
</reference>
<dbReference type="PANTHER" id="PTHR43404">
    <property type="entry name" value="LIPOPOLYSACCHARIDE CHOLINEPHOSPHOTRANSFERASE LICD"/>
    <property type="match status" value="1"/>
</dbReference>
<dbReference type="VEuPathDB" id="FungiDB:CJJ07_004994"/>
<dbReference type="InterPro" id="IPR007074">
    <property type="entry name" value="LicD/FKTN/FKRP_NTP_transf"/>
</dbReference>
<dbReference type="InterPro" id="IPR052942">
    <property type="entry name" value="LPS_cholinephosphotransferase"/>
</dbReference>
<keyword evidence="1" id="KW-0812">Transmembrane</keyword>
<evidence type="ECO:0000259" key="2">
    <source>
        <dbReference type="Pfam" id="PF04991"/>
    </source>
</evidence>
<evidence type="ECO:0000313" key="4">
    <source>
        <dbReference type="Proteomes" id="UP000037122"/>
    </source>
</evidence>
<gene>
    <name evidence="3" type="ORF">QG37_06563</name>
</gene>
<dbReference type="VEuPathDB" id="FungiDB:CJI97_001789"/>
<keyword evidence="1" id="KW-0472">Membrane</keyword>
<dbReference type="VEuPathDB" id="FungiDB:QG37_06563"/>
<organism evidence="3 4">
    <name type="scientific">Candidozyma auris</name>
    <name type="common">Yeast</name>
    <name type="synonym">Candida auris</name>
    <dbReference type="NCBI Taxonomy" id="498019"/>
    <lineage>
        <taxon>Eukaryota</taxon>
        <taxon>Fungi</taxon>
        <taxon>Dikarya</taxon>
        <taxon>Ascomycota</taxon>
        <taxon>Saccharomycotina</taxon>
        <taxon>Pichiomycetes</taxon>
        <taxon>Metschnikowiaceae</taxon>
        <taxon>Candidozyma</taxon>
    </lineage>
</organism>
<evidence type="ECO:0000313" key="3">
    <source>
        <dbReference type="EMBL" id="KND97019.1"/>
    </source>
</evidence>
<dbReference type="PANTHER" id="PTHR43404:SF1">
    <property type="entry name" value="MNN4P"/>
    <property type="match status" value="1"/>
</dbReference>
<proteinExistence type="predicted"/>
<name>A0A0L0NSP5_CANAR</name>
<dbReference type="Proteomes" id="UP000037122">
    <property type="component" value="Unassembled WGS sequence"/>
</dbReference>
<comment type="caution">
    <text evidence="3">The sequence shown here is derived from an EMBL/GenBank/DDBJ whole genome shotgun (WGS) entry which is preliminary data.</text>
</comment>
<dbReference type="GO" id="GO:0009100">
    <property type="term" value="P:glycoprotein metabolic process"/>
    <property type="evidence" value="ECO:0007669"/>
    <property type="project" value="UniProtKB-ARBA"/>
</dbReference>
<keyword evidence="1" id="KW-1133">Transmembrane helix</keyword>
<protein>
    <recommendedName>
        <fullName evidence="2">LicD/FKTN/FKRP nucleotidyltransferase domain-containing protein</fullName>
    </recommendedName>
</protein>
<evidence type="ECO:0000256" key="1">
    <source>
        <dbReference type="SAM" id="Phobius"/>
    </source>
</evidence>
<dbReference type="VEuPathDB" id="FungiDB:B9J08_002246"/>
<dbReference type="AlphaFoldDB" id="A0A0L0NSP5"/>
<dbReference type="Pfam" id="PF04991">
    <property type="entry name" value="LicD"/>
    <property type="match status" value="1"/>
</dbReference>
<feature type="domain" description="LicD/FKTN/FKRP nucleotidyltransferase" evidence="2">
    <location>
        <begin position="334"/>
        <end position="441"/>
    </location>
</feature>
<feature type="transmembrane region" description="Helical" evidence="1">
    <location>
        <begin position="21"/>
        <end position="42"/>
    </location>
</feature>
<sequence length="616" mass="71821">MDEKAFFHHHVSVSLPRRYRRVALLSAIATVCIVVLILHTLFVPIPQSHLVNDALRMHQRSSFQPRAPALALYDYIKRRLAAWHNPDFSHPLGSADGIYFHWDDWVDLLAGDSVLHRFRTKHPQGTCDRLLDRLASVDAYFLETYHTKVLRSMAYLYCIKDVPNRVLAATDAGYIEVPVVAKQRVGQENLPRDVPKDVLVQSMEETKQLDLPAHEEVLKPQLLRAIPYKQMQKSLGVSAKDFVFEPEVEIFALKERLNENRILEADLEYLEFLEYANVAADTEPCFFKYPWIASDLVARNSHHVYFPFFKRYFSNRERQSILQHIIRAWFEFAETENVASWINYGSLLGWAYNGVNMPWDTDIDVQLPIVQLDRLSRKYNNTLILENPRNGNAAYLFEVSPTYVKQGNSHNFIDARFIDINSGLYIDISALSHTNDEPPLAVYDSDNDMAKLKTMAVHCKHWNWHRLDEILPLRHAFFEGLGVYLPRNVLSLLGKKYGKTSYTTKLSFKSFEYRTDLQMWLPKHECKPSKGEFDPLAAKESWLKACGKLWLLDEYNIVTPYVQRHNELNFNVDDHVDYDPLSIAPLPLYRKDPWDYYEDILTNKVDNDDWFKEDTL</sequence>
<dbReference type="VEuPathDB" id="FungiDB:CJJ09_005333"/>
<accession>A0A0L0NSP5</accession>
<dbReference type="EMBL" id="LGST01000046">
    <property type="protein sequence ID" value="KND97019.1"/>
    <property type="molecule type" value="Genomic_DNA"/>
</dbReference>